<name>A0A2S8BQ18_9MYCO</name>
<gene>
    <name evidence="2" type="ORF">C1Y40_01004</name>
</gene>
<sequence length="388" mass="41841">MASRLSADSKVGAPNVAPVDDTGHQRLAGQFRHRGHRGIRSVDQVDADRLDRGPGQRGQRGTGVPEVGGDKDRGPLGHRPQRRVDPLRQRERVGGNVGHQHRLVELDPVRPGRGQQAQQFGVERDQLVEAVDRCARTAHRLAQQQEGDRADDRRAGGNTQFQGFFELTDHLGRVQAEPGVRPDLGNDVVVVGVEPLGHLQRGDLIGAPRGGEVAVQLVGDTGYPVRQRAEQHRGVQHLVVVGERIDRHRVQAGVGQRRPGVAAQRGGHVLQVALGDPAGPVAFGGTFEFAIGADTRRAGNGGSKRLSGHKVVLHSRVWSPPADAQPSRSRCACRHNTCNRDGHTPIPRGDEPPGAARPAQLAGLRTHRRVSGWIPLLAVASQSFDQCC</sequence>
<feature type="compositionally biased region" description="Basic and acidic residues" evidence="1">
    <location>
        <begin position="82"/>
        <end position="92"/>
    </location>
</feature>
<accession>A0A2S8BQ18</accession>
<evidence type="ECO:0000256" key="1">
    <source>
        <dbReference type="SAM" id="MobiDB-lite"/>
    </source>
</evidence>
<feature type="region of interest" description="Disordered" evidence="1">
    <location>
        <begin position="1"/>
        <end position="92"/>
    </location>
</feature>
<evidence type="ECO:0000313" key="2">
    <source>
        <dbReference type="EMBL" id="PQM48768.1"/>
    </source>
</evidence>
<reference evidence="2 3" key="1">
    <citation type="journal article" date="2017" name="Int. J. Syst. Evol. Microbiol.">
        <title>Mycobacterium talmoniae sp. nov., a slowly growing mycobacterium isolated from human respiratory samples.</title>
        <authorList>
            <person name="Davidson R.M."/>
            <person name="DeGroote M.A."/>
            <person name="Marola J.L."/>
            <person name="Buss S."/>
            <person name="Jones V."/>
            <person name="McNeil M.R."/>
            <person name="Freifeld A.G."/>
            <person name="Elaine Epperson L."/>
            <person name="Hasan N.A."/>
            <person name="Jackson M."/>
            <person name="Iwen P.C."/>
            <person name="Salfinger M."/>
            <person name="Strong M."/>
        </authorList>
    </citation>
    <scope>NUCLEOTIDE SEQUENCE [LARGE SCALE GENOMIC DNA]</scope>
    <source>
        <strain evidence="2 3">ATCC BAA-2683</strain>
    </source>
</reference>
<dbReference type="Proteomes" id="UP000238296">
    <property type="component" value="Unassembled WGS sequence"/>
</dbReference>
<dbReference type="AlphaFoldDB" id="A0A2S8BQ18"/>
<organism evidence="2 3">
    <name type="scientific">Mycobacterium talmoniae</name>
    <dbReference type="NCBI Taxonomy" id="1858794"/>
    <lineage>
        <taxon>Bacteria</taxon>
        <taxon>Bacillati</taxon>
        <taxon>Actinomycetota</taxon>
        <taxon>Actinomycetes</taxon>
        <taxon>Mycobacteriales</taxon>
        <taxon>Mycobacteriaceae</taxon>
        <taxon>Mycobacterium</taxon>
    </lineage>
</organism>
<protein>
    <submittedName>
        <fullName evidence="2">Uncharacterized protein</fullName>
    </submittedName>
</protein>
<evidence type="ECO:0000313" key="3">
    <source>
        <dbReference type="Proteomes" id="UP000238296"/>
    </source>
</evidence>
<proteinExistence type="predicted"/>
<comment type="caution">
    <text evidence="2">The sequence shown here is derived from an EMBL/GenBank/DDBJ whole genome shotgun (WGS) entry which is preliminary data.</text>
</comment>
<dbReference type="EMBL" id="PPEA01000143">
    <property type="protein sequence ID" value="PQM48768.1"/>
    <property type="molecule type" value="Genomic_DNA"/>
</dbReference>